<keyword evidence="2" id="KW-1133">Transmembrane helix</keyword>
<gene>
    <name evidence="3" type="ORF">TL16_g10529</name>
</gene>
<protein>
    <submittedName>
        <fullName evidence="3">Uncharacterized protein</fullName>
    </submittedName>
</protein>
<organism evidence="3 4">
    <name type="scientific">Triparma laevis f. inornata</name>
    <dbReference type="NCBI Taxonomy" id="1714386"/>
    <lineage>
        <taxon>Eukaryota</taxon>
        <taxon>Sar</taxon>
        <taxon>Stramenopiles</taxon>
        <taxon>Ochrophyta</taxon>
        <taxon>Bolidophyceae</taxon>
        <taxon>Parmales</taxon>
        <taxon>Triparmaceae</taxon>
        <taxon>Triparma</taxon>
    </lineage>
</organism>
<dbReference type="EMBL" id="BLQM01000375">
    <property type="protein sequence ID" value="GMH86406.1"/>
    <property type="molecule type" value="Genomic_DNA"/>
</dbReference>
<evidence type="ECO:0000256" key="1">
    <source>
        <dbReference type="SAM" id="MobiDB-lite"/>
    </source>
</evidence>
<keyword evidence="2" id="KW-0812">Transmembrane</keyword>
<proteinExistence type="predicted"/>
<dbReference type="Proteomes" id="UP001162640">
    <property type="component" value="Unassembled WGS sequence"/>
</dbReference>
<feature type="region of interest" description="Disordered" evidence="1">
    <location>
        <begin position="1"/>
        <end position="33"/>
    </location>
</feature>
<evidence type="ECO:0000313" key="4">
    <source>
        <dbReference type="Proteomes" id="UP001162640"/>
    </source>
</evidence>
<feature type="compositionally biased region" description="Basic and acidic residues" evidence="1">
    <location>
        <begin position="7"/>
        <end position="23"/>
    </location>
</feature>
<keyword evidence="2" id="KW-0472">Membrane</keyword>
<feature type="transmembrane region" description="Helical" evidence="2">
    <location>
        <begin position="85"/>
        <end position="105"/>
    </location>
</feature>
<reference evidence="4" key="1">
    <citation type="journal article" date="2023" name="Commun. Biol.">
        <title>Genome analysis of Parmales, the sister group of diatoms, reveals the evolutionary specialization of diatoms from phago-mixotrophs to photoautotrophs.</title>
        <authorList>
            <person name="Ban H."/>
            <person name="Sato S."/>
            <person name="Yoshikawa S."/>
            <person name="Yamada K."/>
            <person name="Nakamura Y."/>
            <person name="Ichinomiya M."/>
            <person name="Sato N."/>
            <person name="Blanc-Mathieu R."/>
            <person name="Endo H."/>
            <person name="Kuwata A."/>
            <person name="Ogata H."/>
        </authorList>
    </citation>
    <scope>NUCLEOTIDE SEQUENCE [LARGE SCALE GENOMIC DNA]</scope>
</reference>
<name>A0A9W7B960_9STRA</name>
<evidence type="ECO:0000256" key="2">
    <source>
        <dbReference type="SAM" id="Phobius"/>
    </source>
</evidence>
<sequence>MRKRSTNKKEDANLKGKETKEANEAANSRNKPGSSNLAVIKILRGKVHDIKTVSRPLHSKLVKCVKEGGYFGVDGEKLKVKKRGALESIFFGWGMGFVGGGRWLWV</sequence>
<comment type="caution">
    <text evidence="3">The sequence shown here is derived from an EMBL/GenBank/DDBJ whole genome shotgun (WGS) entry which is preliminary data.</text>
</comment>
<evidence type="ECO:0000313" key="3">
    <source>
        <dbReference type="EMBL" id="GMH86406.1"/>
    </source>
</evidence>
<accession>A0A9W7B960</accession>
<dbReference type="AlphaFoldDB" id="A0A9W7B960"/>